<evidence type="ECO:0000313" key="5">
    <source>
        <dbReference type="Proteomes" id="UP000722485"/>
    </source>
</evidence>
<feature type="domain" description="Rhodopsin" evidence="3">
    <location>
        <begin position="43"/>
        <end position="292"/>
    </location>
</feature>
<accession>A0A9P5HRJ9</accession>
<feature type="transmembrane region" description="Helical" evidence="2">
    <location>
        <begin position="20"/>
        <end position="45"/>
    </location>
</feature>
<keyword evidence="2" id="KW-0812">Transmembrane</keyword>
<name>A0A9P5HRJ9_9HYPO</name>
<comment type="caution">
    <text evidence="4">The sequence shown here is derived from an EMBL/GenBank/DDBJ whole genome shotgun (WGS) entry which is preliminary data.</text>
</comment>
<keyword evidence="2" id="KW-1133">Transmembrane helix</keyword>
<evidence type="ECO:0000259" key="3">
    <source>
        <dbReference type="Pfam" id="PF20684"/>
    </source>
</evidence>
<dbReference type="PANTHER" id="PTHR38794:SF1">
    <property type="entry name" value="INTEGRAL MEMBRANE PROTEIN"/>
    <property type="match status" value="1"/>
</dbReference>
<dbReference type="Proteomes" id="UP000722485">
    <property type="component" value="Unassembled WGS sequence"/>
</dbReference>
<keyword evidence="2" id="KW-0472">Membrane</keyword>
<dbReference type="Pfam" id="PF20684">
    <property type="entry name" value="Fung_rhodopsin"/>
    <property type="match status" value="1"/>
</dbReference>
<evidence type="ECO:0000313" key="4">
    <source>
        <dbReference type="EMBL" id="KAF7557382.1"/>
    </source>
</evidence>
<sequence>MSTDDSHAAPAFYQLSNDDHAALVVVASIVFLVYAILATVTKLLIRLNITSMRDYDYTLLVGLVLYFIQTACVVAACNNGLGVHRDDITSDDFERYSKLMYASRIFAILISGTTKISICLLIRQIDNQGKLNTANMVLGAFIILWVVTGFFTTVFQCPLPSPWLAGSYTQCPNYGSIYVYNGVMDIITDLALCVLPVAMMWHVQTTVRRKAIVMALFGTRIMFVPRSAGFDRNANRPPSVPIVTIPSLSNAQYLFRDYSDPTWLAVSRTIWFQTSLGLSVLTVCIPSLKGIIDSLLGSTAVAALQVPYDLKGSSGKHSGLELTALGDSRLASRNITAKGNTLKSAKGKSPEHSGWYSDRETVTKHGGRDSSSGSGSESVRKLTEGVIVVRDEFEIHYDERRMSTSRAGSHESSDAGYRM</sequence>
<feature type="transmembrane region" description="Helical" evidence="2">
    <location>
        <begin position="134"/>
        <end position="155"/>
    </location>
</feature>
<dbReference type="InterPro" id="IPR049326">
    <property type="entry name" value="Rhodopsin_dom_fungi"/>
</dbReference>
<dbReference type="OrthoDB" id="3918601at2759"/>
<proteinExistence type="predicted"/>
<dbReference type="EMBL" id="JAANBB010000005">
    <property type="protein sequence ID" value="KAF7557382.1"/>
    <property type="molecule type" value="Genomic_DNA"/>
</dbReference>
<organism evidence="4 5">
    <name type="scientific">Cylindrodendrum hubeiense</name>
    <dbReference type="NCBI Taxonomy" id="595255"/>
    <lineage>
        <taxon>Eukaryota</taxon>
        <taxon>Fungi</taxon>
        <taxon>Dikarya</taxon>
        <taxon>Ascomycota</taxon>
        <taxon>Pezizomycotina</taxon>
        <taxon>Sordariomycetes</taxon>
        <taxon>Hypocreomycetidae</taxon>
        <taxon>Hypocreales</taxon>
        <taxon>Nectriaceae</taxon>
        <taxon>Cylindrodendrum</taxon>
    </lineage>
</organism>
<evidence type="ECO:0000256" key="2">
    <source>
        <dbReference type="SAM" id="Phobius"/>
    </source>
</evidence>
<protein>
    <recommendedName>
        <fullName evidence="3">Rhodopsin domain-containing protein</fullName>
    </recommendedName>
</protein>
<feature type="transmembrane region" description="Helical" evidence="2">
    <location>
        <begin position="57"/>
        <end position="81"/>
    </location>
</feature>
<feature type="transmembrane region" description="Helical" evidence="2">
    <location>
        <begin position="175"/>
        <end position="199"/>
    </location>
</feature>
<dbReference type="AlphaFoldDB" id="A0A9P5HRJ9"/>
<feature type="transmembrane region" description="Helical" evidence="2">
    <location>
        <begin position="101"/>
        <end position="122"/>
    </location>
</feature>
<reference evidence="4" key="1">
    <citation type="submission" date="2020-03" db="EMBL/GenBank/DDBJ databases">
        <title>Draft Genome Sequence of Cylindrodendrum hubeiense.</title>
        <authorList>
            <person name="Buettner E."/>
            <person name="Kellner H."/>
        </authorList>
    </citation>
    <scope>NUCLEOTIDE SEQUENCE</scope>
    <source>
        <strain evidence="4">IHI 201604</strain>
    </source>
</reference>
<feature type="region of interest" description="Disordered" evidence="1">
    <location>
        <begin position="336"/>
        <end position="381"/>
    </location>
</feature>
<keyword evidence="5" id="KW-1185">Reference proteome</keyword>
<gene>
    <name evidence="4" type="ORF">G7Z17_g711</name>
</gene>
<dbReference type="PANTHER" id="PTHR38794">
    <property type="entry name" value="INTEGRAL MEMBRANE PROTEIN"/>
    <property type="match status" value="1"/>
</dbReference>
<feature type="compositionally biased region" description="Basic and acidic residues" evidence="1">
    <location>
        <begin position="357"/>
        <end position="368"/>
    </location>
</feature>
<evidence type="ECO:0000256" key="1">
    <source>
        <dbReference type="SAM" id="MobiDB-lite"/>
    </source>
</evidence>